<proteinExistence type="predicted"/>
<dbReference type="InterPro" id="IPR051678">
    <property type="entry name" value="AGP_Transferase"/>
</dbReference>
<accession>A0ABS4JQ00</accession>
<dbReference type="Gene3D" id="3.30.200.20">
    <property type="entry name" value="Phosphorylase Kinase, domain 1"/>
    <property type="match status" value="1"/>
</dbReference>
<dbReference type="Gene3D" id="3.90.1200.10">
    <property type="match status" value="1"/>
</dbReference>
<reference evidence="2 3" key="1">
    <citation type="submission" date="2021-03" db="EMBL/GenBank/DDBJ databases">
        <title>Genomic Encyclopedia of Type Strains, Phase IV (KMG-IV): sequencing the most valuable type-strain genomes for metagenomic binning, comparative biology and taxonomic classification.</title>
        <authorList>
            <person name="Goeker M."/>
        </authorList>
    </citation>
    <scope>NUCLEOTIDE SEQUENCE [LARGE SCALE GENOMIC DNA]</scope>
    <source>
        <strain evidence="2 3">DSM 27138</strain>
    </source>
</reference>
<dbReference type="Proteomes" id="UP001519289">
    <property type="component" value="Unassembled WGS sequence"/>
</dbReference>
<evidence type="ECO:0000313" key="3">
    <source>
        <dbReference type="Proteomes" id="UP001519289"/>
    </source>
</evidence>
<dbReference type="InterPro" id="IPR002575">
    <property type="entry name" value="Aminoglycoside_PTrfase"/>
</dbReference>
<sequence length="305" mass="33687">MKGLLNAKRLQDWLSRGLGFAVWAVEATPVTGATSSSLYRLLVRGAGQEHRLILRLFTNESWRAEEPDLVRHEAACLRRAQGSEVPVPRLVATDESGDACGAPAVLMTELPGRVDLMPPDRTAWLRAMAEALAAIHRVDAHGFAWQYRPYKDLSALEVPAWSRRPDAWARAIRLVQAPPPASRRCFIHRDFHPCNVIWEGGRLSGVVDWVNGCQGPGGVDVGHCRVNLALLTGVPEADAFLAFYREAAGASFSYHPYWDLVALMDFLTGPPAVYPGWTAFGVTGLTDRLVAERTEAYLESLLKQY</sequence>
<feature type="domain" description="Aminoglycoside phosphotransferase" evidence="1">
    <location>
        <begin position="28"/>
        <end position="249"/>
    </location>
</feature>
<dbReference type="PANTHER" id="PTHR21310">
    <property type="entry name" value="AMINOGLYCOSIDE PHOSPHOTRANSFERASE-RELATED-RELATED"/>
    <property type="match status" value="1"/>
</dbReference>
<keyword evidence="2" id="KW-0418">Kinase</keyword>
<dbReference type="GO" id="GO:0016301">
    <property type="term" value="F:kinase activity"/>
    <property type="evidence" value="ECO:0007669"/>
    <property type="project" value="UniProtKB-KW"/>
</dbReference>
<dbReference type="InterPro" id="IPR011009">
    <property type="entry name" value="Kinase-like_dom_sf"/>
</dbReference>
<protein>
    <submittedName>
        <fullName evidence="2">Aminoglycoside phosphotransferase (APT) family kinase protein</fullName>
    </submittedName>
</protein>
<evidence type="ECO:0000259" key="1">
    <source>
        <dbReference type="Pfam" id="PF01636"/>
    </source>
</evidence>
<dbReference type="RefSeq" id="WP_209465764.1">
    <property type="nucleotide sequence ID" value="NZ_JAGGLG010000006.1"/>
</dbReference>
<organism evidence="2 3">
    <name type="scientific">Symbiobacterium terraclitae</name>
    <dbReference type="NCBI Taxonomy" id="557451"/>
    <lineage>
        <taxon>Bacteria</taxon>
        <taxon>Bacillati</taxon>
        <taxon>Bacillota</taxon>
        <taxon>Clostridia</taxon>
        <taxon>Eubacteriales</taxon>
        <taxon>Symbiobacteriaceae</taxon>
        <taxon>Symbiobacterium</taxon>
    </lineage>
</organism>
<evidence type="ECO:0000313" key="2">
    <source>
        <dbReference type="EMBL" id="MBP2017621.1"/>
    </source>
</evidence>
<name>A0ABS4JQ00_9FIRM</name>
<dbReference type="Pfam" id="PF01636">
    <property type="entry name" value="APH"/>
    <property type="match status" value="1"/>
</dbReference>
<keyword evidence="2" id="KW-0808">Transferase</keyword>
<dbReference type="EMBL" id="JAGGLG010000006">
    <property type="protein sequence ID" value="MBP2017621.1"/>
    <property type="molecule type" value="Genomic_DNA"/>
</dbReference>
<gene>
    <name evidence="2" type="ORF">J2Z79_001006</name>
</gene>
<comment type="caution">
    <text evidence="2">The sequence shown here is derived from an EMBL/GenBank/DDBJ whole genome shotgun (WGS) entry which is preliminary data.</text>
</comment>
<dbReference type="SUPFAM" id="SSF56112">
    <property type="entry name" value="Protein kinase-like (PK-like)"/>
    <property type="match status" value="1"/>
</dbReference>
<keyword evidence="3" id="KW-1185">Reference proteome</keyword>